<dbReference type="EMBL" id="CAAALY010106471">
    <property type="protein sequence ID" value="VEL29815.1"/>
    <property type="molecule type" value="Genomic_DNA"/>
</dbReference>
<organism evidence="1 2">
    <name type="scientific">Protopolystoma xenopodis</name>
    <dbReference type="NCBI Taxonomy" id="117903"/>
    <lineage>
        <taxon>Eukaryota</taxon>
        <taxon>Metazoa</taxon>
        <taxon>Spiralia</taxon>
        <taxon>Lophotrochozoa</taxon>
        <taxon>Platyhelminthes</taxon>
        <taxon>Monogenea</taxon>
        <taxon>Polyopisthocotylea</taxon>
        <taxon>Polystomatidea</taxon>
        <taxon>Polystomatidae</taxon>
        <taxon>Protopolystoma</taxon>
    </lineage>
</organism>
<evidence type="ECO:0000313" key="2">
    <source>
        <dbReference type="Proteomes" id="UP000784294"/>
    </source>
</evidence>
<keyword evidence="2" id="KW-1185">Reference proteome</keyword>
<protein>
    <submittedName>
        <fullName evidence="1">Uncharacterized protein</fullName>
    </submittedName>
</protein>
<reference evidence="1" key="1">
    <citation type="submission" date="2018-11" db="EMBL/GenBank/DDBJ databases">
        <authorList>
            <consortium name="Pathogen Informatics"/>
        </authorList>
    </citation>
    <scope>NUCLEOTIDE SEQUENCE</scope>
</reference>
<proteinExistence type="predicted"/>
<gene>
    <name evidence="1" type="ORF">PXEA_LOCUS23255</name>
</gene>
<comment type="caution">
    <text evidence="1">The sequence shown here is derived from an EMBL/GenBank/DDBJ whole genome shotgun (WGS) entry which is preliminary data.</text>
</comment>
<dbReference type="Proteomes" id="UP000784294">
    <property type="component" value="Unassembled WGS sequence"/>
</dbReference>
<dbReference type="AlphaFoldDB" id="A0A448X795"/>
<accession>A0A448X795</accession>
<sequence>MDVVQGKLYGVMALGQLKRNLAPLPIPGWHGLWGVGKTRAVRELLSSSADRTTWPLASGQLARTAGLVCS</sequence>
<evidence type="ECO:0000313" key="1">
    <source>
        <dbReference type="EMBL" id="VEL29815.1"/>
    </source>
</evidence>
<name>A0A448X795_9PLAT</name>